<evidence type="ECO:0000313" key="2">
    <source>
        <dbReference type="EMBL" id="QDZ06603.1"/>
    </source>
</evidence>
<proteinExistence type="predicted"/>
<sequence>MSQKPPPFFDLVSRQFDLLRERRELLLTEIAAIDQKLLVAANALGLTPEEIEAPAPAPRLEKRVDARSAGTMSGWVRDFFKTADRGYTRTELREVIANHDPAFADALRKNMNGFYNLVGRAIGREEIKDVRGVLYPFDRAPIDDDEQEEDQSPSLPLADNVTPIIPAERAR</sequence>
<reference evidence="2 3" key="1">
    <citation type="submission" date="2019-07" db="EMBL/GenBank/DDBJ databases">
        <title>Full genome sequence of Sphingomonas sp. 4R-6-7(HKS19).</title>
        <authorList>
            <person name="Im W.-T."/>
        </authorList>
    </citation>
    <scope>NUCLEOTIDE SEQUENCE [LARGE SCALE GENOMIC DNA]</scope>
    <source>
        <strain evidence="2 3">HKS19</strain>
    </source>
</reference>
<feature type="region of interest" description="Disordered" evidence="1">
    <location>
        <begin position="140"/>
        <end position="171"/>
    </location>
</feature>
<keyword evidence="3" id="KW-1185">Reference proteome</keyword>
<dbReference type="AlphaFoldDB" id="A0A5B8LEV1"/>
<name>A0A5B8LEV1_9SPHN</name>
<protein>
    <submittedName>
        <fullName evidence="2">Uncharacterized protein</fullName>
    </submittedName>
</protein>
<gene>
    <name evidence="2" type="ORF">FPZ24_03215</name>
</gene>
<dbReference type="EMBL" id="CP042306">
    <property type="protein sequence ID" value="QDZ06603.1"/>
    <property type="molecule type" value="Genomic_DNA"/>
</dbReference>
<organism evidence="2 3">
    <name type="scientific">Sphingomonas panacisoli</name>
    <dbReference type="NCBI Taxonomy" id="1813879"/>
    <lineage>
        <taxon>Bacteria</taxon>
        <taxon>Pseudomonadati</taxon>
        <taxon>Pseudomonadota</taxon>
        <taxon>Alphaproteobacteria</taxon>
        <taxon>Sphingomonadales</taxon>
        <taxon>Sphingomonadaceae</taxon>
        <taxon>Sphingomonas</taxon>
    </lineage>
</organism>
<evidence type="ECO:0000313" key="3">
    <source>
        <dbReference type="Proteomes" id="UP000315673"/>
    </source>
</evidence>
<evidence type="ECO:0000256" key="1">
    <source>
        <dbReference type="SAM" id="MobiDB-lite"/>
    </source>
</evidence>
<dbReference type="KEGG" id="spai:FPZ24_03215"/>
<dbReference type="Proteomes" id="UP000315673">
    <property type="component" value="Chromosome"/>
</dbReference>
<accession>A0A5B8LEV1</accession>